<name>A0A919J7N2_9ACTN</name>
<gene>
    <name evidence="2" type="ORF">Afe05nite_66420</name>
</gene>
<feature type="region of interest" description="Disordered" evidence="1">
    <location>
        <begin position="97"/>
        <end position="116"/>
    </location>
</feature>
<keyword evidence="3" id="KW-1185">Reference proteome</keyword>
<dbReference type="Proteomes" id="UP000598174">
    <property type="component" value="Unassembled WGS sequence"/>
</dbReference>
<evidence type="ECO:0000256" key="1">
    <source>
        <dbReference type="SAM" id="MobiDB-lite"/>
    </source>
</evidence>
<feature type="region of interest" description="Disordered" evidence="1">
    <location>
        <begin position="48"/>
        <end position="74"/>
    </location>
</feature>
<comment type="caution">
    <text evidence="2">The sequence shown here is derived from an EMBL/GenBank/DDBJ whole genome shotgun (WGS) entry which is preliminary data.</text>
</comment>
<sequence length="151" mass="16402">MARSMVLVCGPDPHDVAGLYHLGPELENDGRVRVFEGRAPDGLRVAVRVGEPGGGRPARQFRSPPPWSPGHEPAGDLVTVQVFAWVDDLARVVHGEDTRPATAMRAQPPAADPDRDPVFREMTIAAARNAARPPARVGWVVRPNRTVRNPD</sequence>
<proteinExistence type="predicted"/>
<organism evidence="2 3">
    <name type="scientific">Paractinoplanes ferrugineus</name>
    <dbReference type="NCBI Taxonomy" id="113564"/>
    <lineage>
        <taxon>Bacteria</taxon>
        <taxon>Bacillati</taxon>
        <taxon>Actinomycetota</taxon>
        <taxon>Actinomycetes</taxon>
        <taxon>Micromonosporales</taxon>
        <taxon>Micromonosporaceae</taxon>
        <taxon>Paractinoplanes</taxon>
    </lineage>
</organism>
<reference evidence="2" key="1">
    <citation type="submission" date="2021-01" db="EMBL/GenBank/DDBJ databases">
        <title>Whole genome shotgun sequence of Actinoplanes ferrugineus NBRC 15555.</title>
        <authorList>
            <person name="Komaki H."/>
            <person name="Tamura T."/>
        </authorList>
    </citation>
    <scope>NUCLEOTIDE SEQUENCE</scope>
    <source>
        <strain evidence="2">NBRC 15555</strain>
    </source>
</reference>
<evidence type="ECO:0000313" key="3">
    <source>
        <dbReference type="Proteomes" id="UP000598174"/>
    </source>
</evidence>
<accession>A0A919J7N2</accession>
<evidence type="ECO:0000313" key="2">
    <source>
        <dbReference type="EMBL" id="GIE14802.1"/>
    </source>
</evidence>
<protein>
    <submittedName>
        <fullName evidence="2">Uncharacterized protein</fullName>
    </submittedName>
</protein>
<dbReference type="EMBL" id="BOMM01000058">
    <property type="protein sequence ID" value="GIE14802.1"/>
    <property type="molecule type" value="Genomic_DNA"/>
</dbReference>
<dbReference type="AlphaFoldDB" id="A0A919J7N2"/>